<evidence type="ECO:0000256" key="17">
    <source>
        <dbReference type="SAM" id="SignalP"/>
    </source>
</evidence>
<evidence type="ECO:0000256" key="2">
    <source>
        <dbReference type="ARBA" id="ARBA00009810"/>
    </source>
</evidence>
<dbReference type="PROSITE" id="PS00430">
    <property type="entry name" value="TONB_DEPENDENT_REC_1"/>
    <property type="match status" value="1"/>
</dbReference>
<feature type="signal peptide" evidence="17">
    <location>
        <begin position="1"/>
        <end position="33"/>
    </location>
</feature>
<feature type="short sequence motif" description="TonB box" evidence="15">
    <location>
        <begin position="41"/>
        <end position="47"/>
    </location>
</feature>
<dbReference type="InterPro" id="IPR010105">
    <property type="entry name" value="TonB_sidphr_rcpt"/>
</dbReference>
<name>A0A8J3E092_9HYPH</name>
<dbReference type="GO" id="GO:0015344">
    <property type="term" value="F:siderophore uptake transmembrane transporter activity"/>
    <property type="evidence" value="ECO:0007669"/>
    <property type="project" value="TreeGrafter"/>
</dbReference>
<evidence type="ECO:0000256" key="15">
    <source>
        <dbReference type="PROSITE-ProRule" id="PRU10143"/>
    </source>
</evidence>
<keyword evidence="4 14" id="KW-1134">Transmembrane beta strand</keyword>
<dbReference type="PANTHER" id="PTHR32552">
    <property type="entry name" value="FERRICHROME IRON RECEPTOR-RELATED"/>
    <property type="match status" value="1"/>
</dbReference>
<keyword evidence="3 14" id="KW-0813">Transport</keyword>
<dbReference type="FunFam" id="2.170.130.10:FF:000001">
    <property type="entry name" value="Catecholate siderophore TonB-dependent receptor"/>
    <property type="match status" value="1"/>
</dbReference>
<evidence type="ECO:0000256" key="1">
    <source>
        <dbReference type="ARBA" id="ARBA00004571"/>
    </source>
</evidence>
<protein>
    <submittedName>
        <fullName evidence="20">TonB-dependent receptor</fullName>
    </submittedName>
</protein>
<keyword evidence="6 14" id="KW-0812">Transmembrane</keyword>
<dbReference type="NCBIfam" id="TIGR01783">
    <property type="entry name" value="TonB-siderophor"/>
    <property type="match status" value="1"/>
</dbReference>
<dbReference type="Gene3D" id="2.170.130.10">
    <property type="entry name" value="TonB-dependent receptor, plug domain"/>
    <property type="match status" value="1"/>
</dbReference>
<dbReference type="GO" id="GO:0015891">
    <property type="term" value="P:siderophore transport"/>
    <property type="evidence" value="ECO:0007669"/>
    <property type="project" value="InterPro"/>
</dbReference>
<feature type="domain" description="TonB-dependent receptor plug" evidence="19">
    <location>
        <begin position="79"/>
        <end position="181"/>
    </location>
</feature>
<comment type="caution">
    <text evidence="20">The sequence shown here is derived from an EMBL/GenBank/DDBJ whole genome shotgun (WGS) entry which is preliminary data.</text>
</comment>
<dbReference type="InterPro" id="IPR012910">
    <property type="entry name" value="Plug_dom"/>
</dbReference>
<keyword evidence="13 14" id="KW-0998">Cell outer membrane</keyword>
<dbReference type="PROSITE" id="PS52016">
    <property type="entry name" value="TONB_DEPENDENT_REC_3"/>
    <property type="match status" value="1"/>
</dbReference>
<evidence type="ECO:0000313" key="21">
    <source>
        <dbReference type="Proteomes" id="UP000630142"/>
    </source>
</evidence>
<comment type="subcellular location">
    <subcellularLocation>
        <location evidence="1 14">Cell outer membrane</location>
        <topology evidence="1 14">Multi-pass membrane protein</topology>
    </subcellularLocation>
</comment>
<evidence type="ECO:0000256" key="14">
    <source>
        <dbReference type="PROSITE-ProRule" id="PRU01360"/>
    </source>
</evidence>
<evidence type="ECO:0000259" key="19">
    <source>
        <dbReference type="Pfam" id="PF07715"/>
    </source>
</evidence>
<dbReference type="InterPro" id="IPR010916">
    <property type="entry name" value="TonB_box_CS"/>
</dbReference>
<sequence length="715" mass="77906">MSPTHPTSSLHRLLKGVSLFSLALASGLYPALAQEAVTLETVVVSGNGGDGTGPGGGVTADGYVATRAEVGTKTDTPLVKVPQAINVVTSQQLEDRKVQTLKEALDYTPGIVNQAFGFDNRFDSFYIRGFNVTYDAVYRDGLRELPGNFSLFKTEPYGLDAISILKGPSSVLYGGGAPGGIVNLVSKRPTEDTYRVIEGQIGNNSRYQSQFDLSGPVAGNDNVLYRLTGLYRDADTDLRSVPDDRIFIAPAVTFRSDDRDTSLTLLGEYSHAEVGGNASFFNEDGRITNLESGDPASGPFVQDQGRVGYEFKHRFNETWSVRQNLRYAHIYADVPYGQIDAIAPDRLTAQRSSWIIQDKLDSLAVDNQAQAEFQTGTVDHTVLMGLDYNHVDVDDRIGYGPAPDLDLVSLNYGAQPFERPDYNYRNVTTKQHQTGAYLQDQLEWNSFILTLGGRYDWVSNKDHDNDLGSDTKQDDTNFSGRVGLGYLFDNGIAPYVSYSTSFSPTIGANADGTSFKPTEGEQVEAGIKYQPTDLNLTASAAVFNIVQSNVLAPDETNPLFQVQRGEVRSRGLELEAATSLPNGINLTAAYTYLDLEITEGDNVGSTPSGIPAHQFAVWGDYTFVNGPAEGLGLGLGLRVEGKSFGDDANTLKNDARLLVDASVTYDFSKLSESMKGTQAKLNVKNVFDDREPTYSGTYGYRGEGRQIIGSLRYQF</sequence>
<evidence type="ECO:0000256" key="13">
    <source>
        <dbReference type="ARBA" id="ARBA00023237"/>
    </source>
</evidence>
<evidence type="ECO:0000256" key="4">
    <source>
        <dbReference type="ARBA" id="ARBA00022452"/>
    </source>
</evidence>
<keyword evidence="8" id="KW-0408">Iron</keyword>
<evidence type="ECO:0000256" key="12">
    <source>
        <dbReference type="ARBA" id="ARBA00023170"/>
    </source>
</evidence>
<accession>A0A8J3E092</accession>
<dbReference type="EMBL" id="BMZQ01000004">
    <property type="protein sequence ID" value="GHD21812.1"/>
    <property type="molecule type" value="Genomic_DNA"/>
</dbReference>
<keyword evidence="11 14" id="KW-0472">Membrane</keyword>
<organism evidence="20 21">
    <name type="scientific">Tianweitania populi</name>
    <dbReference type="NCBI Taxonomy" id="1607949"/>
    <lineage>
        <taxon>Bacteria</taxon>
        <taxon>Pseudomonadati</taxon>
        <taxon>Pseudomonadota</taxon>
        <taxon>Alphaproteobacteria</taxon>
        <taxon>Hyphomicrobiales</taxon>
        <taxon>Phyllobacteriaceae</taxon>
        <taxon>Tianweitania</taxon>
    </lineage>
</organism>
<keyword evidence="9" id="KW-0406">Ion transport</keyword>
<dbReference type="Pfam" id="PF00593">
    <property type="entry name" value="TonB_dep_Rec_b-barrel"/>
    <property type="match status" value="1"/>
</dbReference>
<dbReference type="Gene3D" id="2.40.170.20">
    <property type="entry name" value="TonB-dependent receptor, beta-barrel domain"/>
    <property type="match status" value="1"/>
</dbReference>
<dbReference type="GO" id="GO:0038023">
    <property type="term" value="F:signaling receptor activity"/>
    <property type="evidence" value="ECO:0007669"/>
    <property type="project" value="InterPro"/>
</dbReference>
<dbReference type="InterPro" id="IPR000531">
    <property type="entry name" value="Beta-barrel_TonB"/>
</dbReference>
<reference evidence="20" key="2">
    <citation type="submission" date="2020-09" db="EMBL/GenBank/DDBJ databases">
        <authorList>
            <person name="Sun Q."/>
            <person name="Kim S."/>
        </authorList>
    </citation>
    <scope>NUCLEOTIDE SEQUENCE</scope>
    <source>
        <strain evidence="20">KCTC 42249</strain>
    </source>
</reference>
<comment type="similarity">
    <text evidence="2 14 16">Belongs to the TonB-dependent receptor family.</text>
</comment>
<feature type="chain" id="PRO_5035205847" evidence="17">
    <location>
        <begin position="34"/>
        <end position="715"/>
    </location>
</feature>
<keyword evidence="5" id="KW-0410">Iron transport</keyword>
<evidence type="ECO:0000256" key="11">
    <source>
        <dbReference type="ARBA" id="ARBA00023136"/>
    </source>
</evidence>
<keyword evidence="7 17" id="KW-0732">Signal</keyword>
<evidence type="ECO:0000256" key="6">
    <source>
        <dbReference type="ARBA" id="ARBA00022692"/>
    </source>
</evidence>
<evidence type="ECO:0000256" key="16">
    <source>
        <dbReference type="RuleBase" id="RU003357"/>
    </source>
</evidence>
<gene>
    <name evidence="20" type="ORF">GCM10016234_35490</name>
</gene>
<evidence type="ECO:0000259" key="18">
    <source>
        <dbReference type="Pfam" id="PF00593"/>
    </source>
</evidence>
<dbReference type="GO" id="GO:0009279">
    <property type="term" value="C:cell outer membrane"/>
    <property type="evidence" value="ECO:0007669"/>
    <property type="project" value="UniProtKB-SubCell"/>
</dbReference>
<evidence type="ECO:0000313" key="20">
    <source>
        <dbReference type="EMBL" id="GHD21812.1"/>
    </source>
</evidence>
<keyword evidence="10 15" id="KW-0798">TonB box</keyword>
<dbReference type="SUPFAM" id="SSF56935">
    <property type="entry name" value="Porins"/>
    <property type="match status" value="1"/>
</dbReference>
<dbReference type="CDD" id="cd01347">
    <property type="entry name" value="ligand_gated_channel"/>
    <property type="match status" value="1"/>
</dbReference>
<evidence type="ECO:0000256" key="9">
    <source>
        <dbReference type="ARBA" id="ARBA00023065"/>
    </source>
</evidence>
<dbReference type="AlphaFoldDB" id="A0A8J3E092"/>
<evidence type="ECO:0000256" key="7">
    <source>
        <dbReference type="ARBA" id="ARBA00022729"/>
    </source>
</evidence>
<keyword evidence="21" id="KW-1185">Reference proteome</keyword>
<proteinExistence type="inferred from homology"/>
<dbReference type="InterPro" id="IPR039426">
    <property type="entry name" value="TonB-dep_rcpt-like"/>
</dbReference>
<evidence type="ECO:0000256" key="3">
    <source>
        <dbReference type="ARBA" id="ARBA00022448"/>
    </source>
</evidence>
<dbReference type="Pfam" id="PF07715">
    <property type="entry name" value="Plug"/>
    <property type="match status" value="1"/>
</dbReference>
<evidence type="ECO:0000256" key="5">
    <source>
        <dbReference type="ARBA" id="ARBA00022496"/>
    </source>
</evidence>
<reference evidence="20" key="1">
    <citation type="journal article" date="2014" name="Int. J. Syst. Evol. Microbiol.">
        <title>Complete genome sequence of Corynebacterium casei LMG S-19264T (=DSM 44701T), isolated from a smear-ripened cheese.</title>
        <authorList>
            <consortium name="US DOE Joint Genome Institute (JGI-PGF)"/>
            <person name="Walter F."/>
            <person name="Albersmeier A."/>
            <person name="Kalinowski J."/>
            <person name="Ruckert C."/>
        </authorList>
    </citation>
    <scope>NUCLEOTIDE SEQUENCE</scope>
    <source>
        <strain evidence="20">KCTC 42249</strain>
    </source>
</reference>
<evidence type="ECO:0000256" key="8">
    <source>
        <dbReference type="ARBA" id="ARBA00023004"/>
    </source>
</evidence>
<feature type="domain" description="TonB-dependent receptor-like beta-barrel" evidence="18">
    <location>
        <begin position="257"/>
        <end position="686"/>
    </location>
</feature>
<evidence type="ECO:0000256" key="10">
    <source>
        <dbReference type="ARBA" id="ARBA00023077"/>
    </source>
</evidence>
<keyword evidence="12 20" id="KW-0675">Receptor</keyword>
<dbReference type="InterPro" id="IPR036942">
    <property type="entry name" value="Beta-barrel_TonB_sf"/>
</dbReference>
<dbReference type="PANTHER" id="PTHR32552:SF68">
    <property type="entry name" value="FERRICHROME OUTER MEMBRANE TRANSPORTER_PHAGE RECEPTOR"/>
    <property type="match status" value="1"/>
</dbReference>
<dbReference type="Proteomes" id="UP000630142">
    <property type="component" value="Unassembled WGS sequence"/>
</dbReference>
<dbReference type="InterPro" id="IPR037066">
    <property type="entry name" value="Plug_dom_sf"/>
</dbReference>